<proteinExistence type="inferred from homology"/>
<evidence type="ECO:0000256" key="2">
    <source>
        <dbReference type="ARBA" id="ARBA00006464"/>
    </source>
</evidence>
<dbReference type="PANTHER" id="PTHR30576">
    <property type="entry name" value="COLANIC BIOSYNTHESIS UDP-GLUCOSE LIPID CARRIER TRANSFERASE"/>
    <property type="match status" value="1"/>
</dbReference>
<organism evidence="9 10">
    <name type="scientific">Pseudotenacibaculum haliotis</name>
    <dbReference type="NCBI Taxonomy" id="1862138"/>
    <lineage>
        <taxon>Bacteria</taxon>
        <taxon>Pseudomonadati</taxon>
        <taxon>Bacteroidota</taxon>
        <taxon>Flavobacteriia</taxon>
        <taxon>Flavobacteriales</taxon>
        <taxon>Flavobacteriaceae</taxon>
        <taxon>Pseudotenacibaculum</taxon>
    </lineage>
</organism>
<dbReference type="NCBIfam" id="TIGR03025">
    <property type="entry name" value="EPS_sugtrans"/>
    <property type="match status" value="1"/>
</dbReference>
<keyword evidence="4 7" id="KW-0812">Transmembrane</keyword>
<evidence type="ECO:0000256" key="4">
    <source>
        <dbReference type="ARBA" id="ARBA00022692"/>
    </source>
</evidence>
<feature type="domain" description="Bacterial sugar transferase" evidence="8">
    <location>
        <begin position="274"/>
        <end position="455"/>
    </location>
</feature>
<evidence type="ECO:0000256" key="1">
    <source>
        <dbReference type="ARBA" id="ARBA00004141"/>
    </source>
</evidence>
<keyword evidence="3" id="KW-0808">Transferase</keyword>
<accession>A0ABW5LU60</accession>
<protein>
    <submittedName>
        <fullName evidence="9">Exopolysaccharide biosynthesis polyprenyl glycosylphosphotransferase</fullName>
    </submittedName>
</protein>
<evidence type="ECO:0000256" key="5">
    <source>
        <dbReference type="ARBA" id="ARBA00022989"/>
    </source>
</evidence>
<evidence type="ECO:0000256" key="7">
    <source>
        <dbReference type="SAM" id="Phobius"/>
    </source>
</evidence>
<feature type="transmembrane region" description="Helical" evidence="7">
    <location>
        <begin position="49"/>
        <end position="71"/>
    </location>
</feature>
<sequence length="460" mass="54204">MSLKVSHIDLSERKVLLRSFDVVVIILSVWLSSKFSIQDYITFGSDSVYMWLTLLIFYYFLFGEIFQLYDLNVSSNRFKVSRSLFLTAFITTLFFTFTPYFSPSLPEKRIQVIYLFLLMFGPVLLWRFIYMWVLFSPKYFKDIIVISHATRMGTMLDLIKERGFHNVICYISDEENKNYGQFFDVNNVDVYKLVKEKNAKEVILSTRGFSSNVISKLNNSIITLFEEGINIKSFESFYEEITDRVPKEYLDHHFYNNINLSSHSEKKIYQFYHRFIDIVVSSLGLLIFVPMIPLILLFNLIGNRGPIFYTQKRVGKKGKLFTIYKLRSMVVNAESQGAQYAQKNDKRITMFGKFLRNTRLDEAPQFFNILKGDMSLIGPRPERPEFVQDLEEKIPFYAIRHVVKPGLTGWAQVNYPYAGNLDEQEKKLRYDLFYIKEQSAYLDFKIIIKTMTTVLFFRGQ</sequence>
<comment type="similarity">
    <text evidence="2">Belongs to the bacterial sugar transferase family.</text>
</comment>
<keyword evidence="5 7" id="KW-1133">Transmembrane helix</keyword>
<evidence type="ECO:0000313" key="10">
    <source>
        <dbReference type="Proteomes" id="UP001597508"/>
    </source>
</evidence>
<evidence type="ECO:0000256" key="3">
    <source>
        <dbReference type="ARBA" id="ARBA00022679"/>
    </source>
</evidence>
<dbReference type="InterPro" id="IPR003362">
    <property type="entry name" value="Bact_transf"/>
</dbReference>
<gene>
    <name evidence="9" type="ORF">ACFSRZ_10325</name>
</gene>
<feature type="transmembrane region" description="Helical" evidence="7">
    <location>
        <begin position="20"/>
        <end position="37"/>
    </location>
</feature>
<dbReference type="RefSeq" id="WP_379666475.1">
    <property type="nucleotide sequence ID" value="NZ_JBHULH010000004.1"/>
</dbReference>
<evidence type="ECO:0000259" key="8">
    <source>
        <dbReference type="Pfam" id="PF02397"/>
    </source>
</evidence>
<feature type="transmembrane region" description="Helical" evidence="7">
    <location>
        <begin position="275"/>
        <end position="301"/>
    </location>
</feature>
<dbReference type="EMBL" id="JBHULH010000004">
    <property type="protein sequence ID" value="MFD2567769.1"/>
    <property type="molecule type" value="Genomic_DNA"/>
</dbReference>
<name>A0ABW5LU60_9FLAO</name>
<feature type="transmembrane region" description="Helical" evidence="7">
    <location>
        <begin position="83"/>
        <end position="101"/>
    </location>
</feature>
<keyword evidence="6 7" id="KW-0472">Membrane</keyword>
<dbReference type="Proteomes" id="UP001597508">
    <property type="component" value="Unassembled WGS sequence"/>
</dbReference>
<evidence type="ECO:0000313" key="9">
    <source>
        <dbReference type="EMBL" id="MFD2567769.1"/>
    </source>
</evidence>
<reference evidence="10" key="1">
    <citation type="journal article" date="2019" name="Int. J. Syst. Evol. Microbiol.">
        <title>The Global Catalogue of Microorganisms (GCM) 10K type strain sequencing project: providing services to taxonomists for standard genome sequencing and annotation.</title>
        <authorList>
            <consortium name="The Broad Institute Genomics Platform"/>
            <consortium name="The Broad Institute Genome Sequencing Center for Infectious Disease"/>
            <person name="Wu L."/>
            <person name="Ma J."/>
        </authorList>
    </citation>
    <scope>NUCLEOTIDE SEQUENCE [LARGE SCALE GENOMIC DNA]</scope>
    <source>
        <strain evidence="10">KCTC 52127</strain>
    </source>
</reference>
<feature type="transmembrane region" description="Helical" evidence="7">
    <location>
        <begin position="113"/>
        <end position="135"/>
    </location>
</feature>
<dbReference type="InterPro" id="IPR017475">
    <property type="entry name" value="EPS_sugar_tfrase"/>
</dbReference>
<evidence type="ECO:0000256" key="6">
    <source>
        <dbReference type="ARBA" id="ARBA00023136"/>
    </source>
</evidence>
<keyword evidence="10" id="KW-1185">Reference proteome</keyword>
<dbReference type="PANTHER" id="PTHR30576:SF0">
    <property type="entry name" value="UNDECAPRENYL-PHOSPHATE N-ACETYLGALACTOSAMINYL 1-PHOSPHATE TRANSFERASE-RELATED"/>
    <property type="match status" value="1"/>
</dbReference>
<comment type="caution">
    <text evidence="9">The sequence shown here is derived from an EMBL/GenBank/DDBJ whole genome shotgun (WGS) entry which is preliminary data.</text>
</comment>
<dbReference type="Pfam" id="PF02397">
    <property type="entry name" value="Bac_transf"/>
    <property type="match status" value="1"/>
</dbReference>
<comment type="subcellular location">
    <subcellularLocation>
        <location evidence="1">Membrane</location>
        <topology evidence="1">Multi-pass membrane protein</topology>
    </subcellularLocation>
</comment>